<dbReference type="AlphaFoldDB" id="A0AAX6M958"/>
<organism evidence="2 3">
    <name type="scientific">Daldinia eschscholtzii</name>
    <dbReference type="NCBI Taxonomy" id="292717"/>
    <lineage>
        <taxon>Eukaryota</taxon>
        <taxon>Fungi</taxon>
        <taxon>Dikarya</taxon>
        <taxon>Ascomycota</taxon>
        <taxon>Pezizomycotina</taxon>
        <taxon>Sordariomycetes</taxon>
        <taxon>Xylariomycetidae</taxon>
        <taxon>Xylariales</taxon>
        <taxon>Hypoxylaceae</taxon>
        <taxon>Daldinia</taxon>
    </lineage>
</organism>
<reference evidence="2 3" key="1">
    <citation type="journal article" date="2024" name="Front Chem Biol">
        <title>Unveiling the potential of Daldinia eschscholtzii MFLUCC 19-0629 through bioactivity and bioinformatics studies for enhanced sustainable agriculture production.</title>
        <authorList>
            <person name="Brooks S."/>
            <person name="Weaver J.A."/>
            <person name="Klomchit A."/>
            <person name="Alharthi S.A."/>
            <person name="Onlamun T."/>
            <person name="Nurani R."/>
            <person name="Vong T.K."/>
            <person name="Alberti F."/>
            <person name="Greco C."/>
        </authorList>
    </citation>
    <scope>NUCLEOTIDE SEQUENCE [LARGE SCALE GENOMIC DNA]</scope>
    <source>
        <strain evidence="2">MFLUCC 19-0629</strain>
    </source>
</reference>
<name>A0AAX6M958_9PEZI</name>
<comment type="caution">
    <text evidence="2">The sequence shown here is derived from an EMBL/GenBank/DDBJ whole genome shotgun (WGS) entry which is preliminary data.</text>
</comment>
<gene>
    <name evidence="2" type="ORF">Daesc_009259</name>
</gene>
<evidence type="ECO:0000313" key="3">
    <source>
        <dbReference type="Proteomes" id="UP001369815"/>
    </source>
</evidence>
<evidence type="ECO:0000256" key="1">
    <source>
        <dbReference type="SAM" id="MobiDB-lite"/>
    </source>
</evidence>
<protein>
    <submittedName>
        <fullName evidence="2">Uncharacterized protein</fullName>
    </submittedName>
</protein>
<accession>A0AAX6M958</accession>
<proteinExistence type="predicted"/>
<sequence>MEKPGFPNFDVWDEDDAAVILELVESLANYVADIEAWTVPSLGAEETLISALKWVPYAIRQLNAASSRLRNTRKKAMDDIQAALDILRAFEPKIKNIIQTNEELKKEAEEKERQEKEREFAVESP</sequence>
<dbReference type="Proteomes" id="UP001369815">
    <property type="component" value="Unassembled WGS sequence"/>
</dbReference>
<feature type="region of interest" description="Disordered" evidence="1">
    <location>
        <begin position="105"/>
        <end position="125"/>
    </location>
</feature>
<evidence type="ECO:0000313" key="2">
    <source>
        <dbReference type="EMBL" id="KAK6949185.1"/>
    </source>
</evidence>
<keyword evidence="3" id="KW-1185">Reference proteome</keyword>
<dbReference type="EMBL" id="JBANMG010000009">
    <property type="protein sequence ID" value="KAK6949185.1"/>
    <property type="molecule type" value="Genomic_DNA"/>
</dbReference>